<accession>A0A8R1Z614</accession>
<evidence type="ECO:0000313" key="2">
    <source>
        <dbReference type="Proteomes" id="UP000005239"/>
    </source>
</evidence>
<keyword evidence="2" id="KW-1185">Reference proteome</keyword>
<name>A0A2A6CGT1_PRIPA</name>
<protein>
    <submittedName>
        <fullName evidence="1">Uncharacterized protein</fullName>
    </submittedName>
</protein>
<reference evidence="1" key="2">
    <citation type="submission" date="2022-06" db="UniProtKB">
        <authorList>
            <consortium name="EnsemblMetazoa"/>
        </authorList>
    </citation>
    <scope>IDENTIFICATION</scope>
    <source>
        <strain evidence="1">PS312</strain>
    </source>
</reference>
<dbReference type="EnsemblMetazoa" id="PPA45100.1">
    <property type="protein sequence ID" value="PPA45100.1"/>
    <property type="gene ID" value="WBGene00283469"/>
</dbReference>
<accession>A0A2A6CGT1</accession>
<gene>
    <name evidence="1" type="primary">WBGene00283469</name>
</gene>
<sequence>MADGLKSEAATVNEDEEYGSRLSGYGGQARTACDTIRFNKLAKKMPSIKKLLTIAKENF</sequence>
<evidence type="ECO:0000313" key="1">
    <source>
        <dbReference type="EnsemblMetazoa" id="PPA45100.1"/>
    </source>
</evidence>
<proteinExistence type="predicted"/>
<organism evidence="1 2">
    <name type="scientific">Pristionchus pacificus</name>
    <name type="common">Parasitic nematode worm</name>
    <dbReference type="NCBI Taxonomy" id="54126"/>
    <lineage>
        <taxon>Eukaryota</taxon>
        <taxon>Metazoa</taxon>
        <taxon>Ecdysozoa</taxon>
        <taxon>Nematoda</taxon>
        <taxon>Chromadorea</taxon>
        <taxon>Rhabditida</taxon>
        <taxon>Rhabditina</taxon>
        <taxon>Diplogasteromorpha</taxon>
        <taxon>Diplogasteroidea</taxon>
        <taxon>Neodiplogasteridae</taxon>
        <taxon>Pristionchus</taxon>
    </lineage>
</organism>
<reference evidence="2" key="1">
    <citation type="journal article" date="2008" name="Nat. Genet.">
        <title>The Pristionchus pacificus genome provides a unique perspective on nematode lifestyle and parasitism.</title>
        <authorList>
            <person name="Dieterich C."/>
            <person name="Clifton S.W."/>
            <person name="Schuster L.N."/>
            <person name="Chinwalla A."/>
            <person name="Delehaunty K."/>
            <person name="Dinkelacker I."/>
            <person name="Fulton L."/>
            <person name="Fulton R."/>
            <person name="Godfrey J."/>
            <person name="Minx P."/>
            <person name="Mitreva M."/>
            <person name="Roeseler W."/>
            <person name="Tian H."/>
            <person name="Witte H."/>
            <person name="Yang S.P."/>
            <person name="Wilson R.K."/>
            <person name="Sommer R.J."/>
        </authorList>
    </citation>
    <scope>NUCLEOTIDE SEQUENCE [LARGE SCALE GENOMIC DNA]</scope>
    <source>
        <strain evidence="2">PS312</strain>
    </source>
</reference>
<dbReference type="Proteomes" id="UP000005239">
    <property type="component" value="Unassembled WGS sequence"/>
</dbReference>
<dbReference type="AlphaFoldDB" id="A0A2A6CGT1"/>